<feature type="compositionally biased region" description="Basic residues" evidence="1">
    <location>
        <begin position="56"/>
        <end position="69"/>
    </location>
</feature>
<organism evidence="2 3">
    <name type="scientific">Draconibacterium sediminis</name>
    <dbReference type="NCBI Taxonomy" id="1544798"/>
    <lineage>
        <taxon>Bacteria</taxon>
        <taxon>Pseudomonadati</taxon>
        <taxon>Bacteroidota</taxon>
        <taxon>Bacteroidia</taxon>
        <taxon>Marinilabiliales</taxon>
        <taxon>Prolixibacteraceae</taxon>
        <taxon>Draconibacterium</taxon>
    </lineage>
</organism>
<proteinExistence type="predicted"/>
<comment type="caution">
    <text evidence="2">The sequence shown here is derived from an EMBL/GenBank/DDBJ whole genome shotgun (WGS) entry which is preliminary data.</text>
</comment>
<dbReference type="Proteomes" id="UP000032544">
    <property type="component" value="Unassembled WGS sequence"/>
</dbReference>
<gene>
    <name evidence="2" type="ORF">LH29_12455</name>
</gene>
<keyword evidence="3" id="KW-1185">Reference proteome</keyword>
<evidence type="ECO:0000313" key="2">
    <source>
        <dbReference type="EMBL" id="KJF43873.1"/>
    </source>
</evidence>
<protein>
    <submittedName>
        <fullName evidence="2">Uncharacterized protein</fullName>
    </submittedName>
</protein>
<feature type="compositionally biased region" description="Polar residues" evidence="1">
    <location>
        <begin position="9"/>
        <end position="28"/>
    </location>
</feature>
<dbReference type="EMBL" id="JRHC01000002">
    <property type="protein sequence ID" value="KJF43873.1"/>
    <property type="molecule type" value="Genomic_DNA"/>
</dbReference>
<reference evidence="2 3" key="1">
    <citation type="submission" date="2014-09" db="EMBL/GenBank/DDBJ databases">
        <title>Draft Genome Sequence of Draconibacterium sp. JN14CK-3.</title>
        <authorList>
            <person name="Dong C."/>
            <person name="Lai Q."/>
            <person name="Shao Z."/>
        </authorList>
    </citation>
    <scope>NUCLEOTIDE SEQUENCE [LARGE SCALE GENOMIC DNA]</scope>
    <source>
        <strain evidence="2 3">JN14CK-3</strain>
    </source>
</reference>
<dbReference type="AlphaFoldDB" id="A0A0D8JDH9"/>
<sequence length="69" mass="8054">MKNYRQKGNETASPPTGGSRNRAPNNVLKTEIRVQKILKKNDSARNEARATWQPHPHSKKKQYDRRNKK</sequence>
<name>A0A0D8JDH9_9BACT</name>
<evidence type="ECO:0000256" key="1">
    <source>
        <dbReference type="SAM" id="MobiDB-lite"/>
    </source>
</evidence>
<dbReference type="STRING" id="1544798.LH29_12455"/>
<accession>A0A0D8JDH9</accession>
<evidence type="ECO:0000313" key="3">
    <source>
        <dbReference type="Proteomes" id="UP000032544"/>
    </source>
</evidence>
<feature type="compositionally biased region" description="Basic and acidic residues" evidence="1">
    <location>
        <begin position="30"/>
        <end position="48"/>
    </location>
</feature>
<feature type="region of interest" description="Disordered" evidence="1">
    <location>
        <begin position="1"/>
        <end position="69"/>
    </location>
</feature>